<proteinExistence type="predicted"/>
<protein>
    <submittedName>
        <fullName evidence="1">Uncharacterized protein</fullName>
    </submittedName>
</protein>
<dbReference type="Proteomes" id="UP000321798">
    <property type="component" value="Unassembled WGS sequence"/>
</dbReference>
<organism evidence="1 2">
    <name type="scientific">Cellulomonas soli</name>
    <dbReference type="NCBI Taxonomy" id="931535"/>
    <lineage>
        <taxon>Bacteria</taxon>
        <taxon>Bacillati</taxon>
        <taxon>Actinomycetota</taxon>
        <taxon>Actinomycetes</taxon>
        <taxon>Micrococcales</taxon>
        <taxon>Cellulomonadaceae</taxon>
        <taxon>Cellulomonas</taxon>
    </lineage>
</organism>
<evidence type="ECO:0000313" key="1">
    <source>
        <dbReference type="EMBL" id="GEP69353.1"/>
    </source>
</evidence>
<accession>A0A512PDS9</accession>
<name>A0A512PDS9_9CELL</name>
<sequence length="273" mass="28165">MPAAVLEGLSVALSQSRSDWADRVVQVDVTDDGASAVEVVGVTLTAPTFSGQAVGERGRTVRPGTTRAVSVALGAPVCATAAASEPAAAASVTLLVRDEQGRESRLTLEPQDPRGHLARIHGEDCAAASVARGARLTVDDALDVQQSDGRLVAALTVRLLPVEGGPAVRVEQIDGSVLLAPPDGPAWSPSDLATDLATDLADDPGSTADERTAVLTFEPARCDAHAVAEDKRGTFLGVHATVDGVPVPVFYLPVTTQVRGQIHEYIGQACGWA</sequence>
<gene>
    <name evidence="1" type="ORF">CSO01_20680</name>
</gene>
<dbReference type="AlphaFoldDB" id="A0A512PDS9"/>
<evidence type="ECO:0000313" key="2">
    <source>
        <dbReference type="Proteomes" id="UP000321798"/>
    </source>
</evidence>
<reference evidence="1 2" key="1">
    <citation type="submission" date="2019-07" db="EMBL/GenBank/DDBJ databases">
        <title>Whole genome shotgun sequence of Cellulomonas soli NBRC 109434.</title>
        <authorList>
            <person name="Hosoyama A."/>
            <person name="Uohara A."/>
            <person name="Ohji S."/>
            <person name="Ichikawa N."/>
        </authorList>
    </citation>
    <scope>NUCLEOTIDE SEQUENCE [LARGE SCALE GENOMIC DNA]</scope>
    <source>
        <strain evidence="1 2">NBRC 109434</strain>
    </source>
</reference>
<comment type="caution">
    <text evidence="1">The sequence shown here is derived from an EMBL/GenBank/DDBJ whole genome shotgun (WGS) entry which is preliminary data.</text>
</comment>
<keyword evidence="2" id="KW-1185">Reference proteome</keyword>
<dbReference type="EMBL" id="BKAL01000006">
    <property type="protein sequence ID" value="GEP69353.1"/>
    <property type="molecule type" value="Genomic_DNA"/>
</dbReference>